<evidence type="ECO:0000313" key="4">
    <source>
        <dbReference type="Proteomes" id="UP000178417"/>
    </source>
</evidence>
<feature type="domain" description="DUF8173" evidence="2">
    <location>
        <begin position="136"/>
        <end position="274"/>
    </location>
</feature>
<evidence type="ECO:0000313" key="3">
    <source>
        <dbReference type="EMBL" id="OGC18568.1"/>
    </source>
</evidence>
<evidence type="ECO:0000259" key="2">
    <source>
        <dbReference type="Pfam" id="PF26514"/>
    </source>
</evidence>
<sequence length="281" mass="30424">MKRLLVLFLVFIFFASPVFALLSGLKPETKNNLVKISSDIIVPHGTTVKSAFALNGNVNVSGIVQEDVVSFGGNIFLDKNSKVMGDVVSVGGTIKKEKGAEIMGQISEVNLGPFAGLPSFLTYKNLLWISALFQLTMFIAMLALVFLVIALFQKQVGRASYYAEKSPWKAFFWGLAILFTVIPIALFLIVSLVGIVLLPLYMLILAAASIFGFIVISQLVGKKIFQALRLKNKPMLLEAAFGFLIFALTALIPVIGIIVKFTAVLIGLGAVATTKFGTKEL</sequence>
<accession>A0A1F4SDR5</accession>
<dbReference type="Proteomes" id="UP000178417">
    <property type="component" value="Unassembled WGS sequence"/>
</dbReference>
<protein>
    <recommendedName>
        <fullName evidence="2">DUF8173 domain-containing protein</fullName>
    </recommendedName>
</protein>
<organism evidence="3 4">
    <name type="scientific">candidate division WOR-1 bacterium RIFOXYB2_FULL_37_13</name>
    <dbReference type="NCBI Taxonomy" id="1802579"/>
    <lineage>
        <taxon>Bacteria</taxon>
        <taxon>Bacillati</taxon>
        <taxon>Saganbacteria</taxon>
    </lineage>
</organism>
<evidence type="ECO:0000256" key="1">
    <source>
        <dbReference type="SAM" id="Phobius"/>
    </source>
</evidence>
<dbReference type="STRING" id="1802579.A2310_02030"/>
<feature type="transmembrane region" description="Helical" evidence="1">
    <location>
        <begin position="126"/>
        <end position="152"/>
    </location>
</feature>
<dbReference type="InterPro" id="IPR058486">
    <property type="entry name" value="DUF8173"/>
</dbReference>
<feature type="transmembrane region" description="Helical" evidence="1">
    <location>
        <begin position="241"/>
        <end position="272"/>
    </location>
</feature>
<keyword evidence="1" id="KW-0472">Membrane</keyword>
<dbReference type="AlphaFoldDB" id="A0A1F4SDR5"/>
<keyword evidence="1" id="KW-1133">Transmembrane helix</keyword>
<comment type="caution">
    <text evidence="3">The sequence shown here is derived from an EMBL/GenBank/DDBJ whole genome shotgun (WGS) entry which is preliminary data.</text>
</comment>
<dbReference type="Pfam" id="PF26514">
    <property type="entry name" value="DUF8173"/>
    <property type="match status" value="1"/>
</dbReference>
<name>A0A1F4SDR5_UNCSA</name>
<keyword evidence="1" id="KW-0812">Transmembrane</keyword>
<dbReference type="EMBL" id="MEUB01000071">
    <property type="protein sequence ID" value="OGC18568.1"/>
    <property type="molecule type" value="Genomic_DNA"/>
</dbReference>
<gene>
    <name evidence="3" type="ORF">A2310_02030</name>
</gene>
<feature type="transmembrane region" description="Helical" evidence="1">
    <location>
        <begin position="200"/>
        <end position="220"/>
    </location>
</feature>
<reference evidence="3 4" key="1">
    <citation type="journal article" date="2016" name="Nat. Commun.">
        <title>Thousands of microbial genomes shed light on interconnected biogeochemical processes in an aquifer system.</title>
        <authorList>
            <person name="Anantharaman K."/>
            <person name="Brown C.T."/>
            <person name="Hug L.A."/>
            <person name="Sharon I."/>
            <person name="Castelle C.J."/>
            <person name="Probst A.J."/>
            <person name="Thomas B.C."/>
            <person name="Singh A."/>
            <person name="Wilkins M.J."/>
            <person name="Karaoz U."/>
            <person name="Brodie E.L."/>
            <person name="Williams K.H."/>
            <person name="Hubbard S.S."/>
            <person name="Banfield J.F."/>
        </authorList>
    </citation>
    <scope>NUCLEOTIDE SEQUENCE [LARGE SCALE GENOMIC DNA]</scope>
</reference>
<proteinExistence type="predicted"/>
<feature type="transmembrane region" description="Helical" evidence="1">
    <location>
        <begin position="172"/>
        <end position="194"/>
    </location>
</feature>